<dbReference type="GO" id="GO:0009036">
    <property type="term" value="F:type II site-specific deoxyribonuclease activity"/>
    <property type="evidence" value="ECO:0007669"/>
    <property type="project" value="InterPro"/>
</dbReference>
<evidence type="ECO:0000313" key="2">
    <source>
        <dbReference type="Proteomes" id="UP000307201"/>
    </source>
</evidence>
<dbReference type="Proteomes" id="UP000307201">
    <property type="component" value="Unassembled WGS sequence"/>
</dbReference>
<keyword evidence="1" id="KW-0255">Endonuclease</keyword>
<comment type="caution">
    <text evidence="1">The sequence shown here is derived from an EMBL/GenBank/DDBJ whole genome shotgun (WGS) entry which is preliminary data.</text>
</comment>
<keyword evidence="1" id="KW-0378">Hydrolase</keyword>
<sequence>MNILNAIMNLVNDPIIDVKEYSDSRNRANSMGAALEEYIKDMFAGTITTTDTKERMKRFSEVFSYSGNQNNPPDFMIKNGDAVEVKKIEGMGSSLALNSSYPKYKIFADSPMLTQACKTAEEWEEKDIIYAVGVLPKNNRLRQLTLVYGVDYAAKEEIYTRIKDSIKNGVNEIPGIELTETRELGRVNRVDPLGITYLRIRGMWGIDNPLKVYDYIYEPNLDKEFNFMAIVNINKYNTLKNKDKFENFIKDRTDITMESVEIKDPNNPVKLVEAKLIKYSL</sequence>
<dbReference type="InterPro" id="IPR019046">
    <property type="entry name" value="Restrct_endonuc_II_NgoPII"/>
</dbReference>
<dbReference type="AlphaFoldDB" id="A0A5R9BVF9"/>
<dbReference type="Pfam" id="PF09521">
    <property type="entry name" value="RE_NgoPII"/>
    <property type="match status" value="1"/>
</dbReference>
<reference evidence="1 2" key="1">
    <citation type="submission" date="2019-05" db="EMBL/GenBank/DDBJ databases">
        <title>The metagenome of a microbial culture collection derived from dairy environment covers the genomic content of the human microbiome.</title>
        <authorList>
            <person name="Roder T."/>
            <person name="Wuthrich D."/>
            <person name="Sattari Z."/>
            <person name="Von Ah U."/>
            <person name="Bar C."/>
            <person name="Ronchi F."/>
            <person name="Macpherson A.J."/>
            <person name="Ganal-Vonarburg S.C."/>
            <person name="Bruggmann R."/>
            <person name="Vergeres G."/>
        </authorList>
    </citation>
    <scope>NUCLEOTIDE SEQUENCE [LARGE SCALE GENOMIC DNA]</scope>
    <source>
        <strain evidence="1 2">FAM 24235</strain>
    </source>
</reference>
<organism evidence="1 2">
    <name type="scientific">Marinilactibacillus psychrotolerans</name>
    <dbReference type="NCBI Taxonomy" id="191770"/>
    <lineage>
        <taxon>Bacteria</taxon>
        <taxon>Bacillati</taxon>
        <taxon>Bacillota</taxon>
        <taxon>Bacilli</taxon>
        <taxon>Lactobacillales</taxon>
        <taxon>Carnobacteriaceae</taxon>
        <taxon>Marinilactibacillus</taxon>
    </lineage>
</organism>
<accession>A0A5R9BVF9</accession>
<dbReference type="OrthoDB" id="8610000at2"/>
<evidence type="ECO:0000313" key="1">
    <source>
        <dbReference type="EMBL" id="TLQ04545.1"/>
    </source>
</evidence>
<proteinExistence type="predicted"/>
<protein>
    <submittedName>
        <fullName evidence="1">NgoPII family restriction endonuclease</fullName>
    </submittedName>
</protein>
<dbReference type="GO" id="GO:0003677">
    <property type="term" value="F:DNA binding"/>
    <property type="evidence" value="ECO:0007669"/>
    <property type="project" value="InterPro"/>
</dbReference>
<keyword evidence="1" id="KW-0540">Nuclease</keyword>
<gene>
    <name evidence="1" type="ORF">FEZ48_13490</name>
</gene>
<dbReference type="GO" id="GO:0009307">
    <property type="term" value="P:DNA restriction-modification system"/>
    <property type="evidence" value="ECO:0007669"/>
    <property type="project" value="InterPro"/>
</dbReference>
<name>A0A5R9BVF9_9LACT</name>
<dbReference type="EMBL" id="VBTE01000072">
    <property type="protein sequence ID" value="TLQ04545.1"/>
    <property type="molecule type" value="Genomic_DNA"/>
</dbReference>